<accession>A0ACD0NRN8</accession>
<evidence type="ECO:0000313" key="2">
    <source>
        <dbReference type="Proteomes" id="UP000245626"/>
    </source>
</evidence>
<evidence type="ECO:0000313" key="1">
    <source>
        <dbReference type="EMBL" id="PWN48497.1"/>
    </source>
</evidence>
<reference evidence="1 2" key="1">
    <citation type="journal article" date="2018" name="Mol. Biol. Evol.">
        <title>Broad Genomic Sampling Reveals a Smut Pathogenic Ancestry of the Fungal Clade Ustilaginomycotina.</title>
        <authorList>
            <person name="Kijpornyongpan T."/>
            <person name="Mondo S.J."/>
            <person name="Barry K."/>
            <person name="Sandor L."/>
            <person name="Lee J."/>
            <person name="Lipzen A."/>
            <person name="Pangilinan J."/>
            <person name="LaButti K."/>
            <person name="Hainaut M."/>
            <person name="Henrissat B."/>
            <person name="Grigoriev I.V."/>
            <person name="Spatafora J.W."/>
            <person name="Aime M.C."/>
        </authorList>
    </citation>
    <scope>NUCLEOTIDE SEQUENCE [LARGE SCALE GENOMIC DNA]</scope>
    <source>
        <strain evidence="1 2">SA 807</strain>
    </source>
</reference>
<sequence length="427" mass="48668">MESYQTLSTPPESVWPRLFDVTHCHPADDPTRWTDRSRLHKKLEDSKLGTIVAMSTNFEDQDIVAEMATLSDGKVLPCFGYHPWFVHSISLRNPPLPKREHYQSIFGEKQMRNFTDDFEQVLPELADPVPIGRALAILRSNLERFPDAMLGEVGLDRAFRIPFKAWSYRPENEQRMEEGEVETPSSSSSCCCSTRKGHGEVKDLVEGNEGWRKGRRGSMTKTRTPLSDGRRLTKLQTPIEHQAAVLKAQIGVAVELGRNVSFHAVQCSGRVMDLMKELCMEHPGGFQNGFRDINLVLHSCTLDQNIVKSLQSKHSNLYFSFSTAINLRHKVLRDQIKTCRPERILSESDHHTVEGFEQRVWDVVKLIGDVLLGDVEEGGEDEVQRYDGVVSRLESNWRGFCRNASFRREQGSNEEEEDEVGDRNLGR</sequence>
<proteinExistence type="predicted"/>
<keyword evidence="2" id="KW-1185">Reference proteome</keyword>
<dbReference type="EMBL" id="KZ820192">
    <property type="protein sequence ID" value="PWN48497.1"/>
    <property type="molecule type" value="Genomic_DNA"/>
</dbReference>
<name>A0ACD0NRN8_9BASI</name>
<organism evidence="1 2">
    <name type="scientific">Violaceomyces palustris</name>
    <dbReference type="NCBI Taxonomy" id="1673888"/>
    <lineage>
        <taxon>Eukaryota</taxon>
        <taxon>Fungi</taxon>
        <taxon>Dikarya</taxon>
        <taxon>Basidiomycota</taxon>
        <taxon>Ustilaginomycotina</taxon>
        <taxon>Ustilaginomycetes</taxon>
        <taxon>Violaceomycetales</taxon>
        <taxon>Violaceomycetaceae</taxon>
        <taxon>Violaceomyces</taxon>
    </lineage>
</organism>
<keyword evidence="1" id="KW-0378">Hydrolase</keyword>
<gene>
    <name evidence="1" type="ORF">IE53DRAFT_347395</name>
</gene>
<dbReference type="Proteomes" id="UP000245626">
    <property type="component" value="Unassembled WGS sequence"/>
</dbReference>
<protein>
    <submittedName>
        <fullName evidence="1">Metallo-dependent hydrolase</fullName>
    </submittedName>
</protein>